<dbReference type="AlphaFoldDB" id="A0A563EN70"/>
<evidence type="ECO:0000256" key="1">
    <source>
        <dbReference type="SAM" id="Phobius"/>
    </source>
</evidence>
<gene>
    <name evidence="2" type="ORF">FKR81_28010</name>
</gene>
<comment type="caution">
    <text evidence="2">The sequence shown here is derived from an EMBL/GenBank/DDBJ whole genome shotgun (WGS) entry which is preliminary data.</text>
</comment>
<keyword evidence="1" id="KW-0472">Membrane</keyword>
<feature type="transmembrane region" description="Helical" evidence="1">
    <location>
        <begin position="21"/>
        <end position="43"/>
    </location>
</feature>
<feature type="transmembrane region" description="Helical" evidence="1">
    <location>
        <begin position="55"/>
        <end position="72"/>
    </location>
</feature>
<feature type="transmembrane region" description="Helical" evidence="1">
    <location>
        <begin position="103"/>
        <end position="125"/>
    </location>
</feature>
<name>A0A563EN70_9PSEU</name>
<dbReference type="OrthoDB" id="3823611at2"/>
<dbReference type="RefSeq" id="WP_146356161.1">
    <property type="nucleotide sequence ID" value="NZ_VOBR01000020.1"/>
</dbReference>
<keyword evidence="1" id="KW-0812">Transmembrane</keyword>
<keyword evidence="1" id="KW-1133">Transmembrane helix</keyword>
<accession>A0A563EN70</accession>
<evidence type="ECO:0000313" key="2">
    <source>
        <dbReference type="EMBL" id="TWP48440.1"/>
    </source>
</evidence>
<reference evidence="2 3" key="1">
    <citation type="submission" date="2019-07" db="EMBL/GenBank/DDBJ databases">
        <title>Lentzea xizangensis sp. nov., isolated from Qinghai-Tibetan Plateau Soils.</title>
        <authorList>
            <person name="Huang J."/>
        </authorList>
    </citation>
    <scope>NUCLEOTIDE SEQUENCE [LARGE SCALE GENOMIC DNA]</scope>
    <source>
        <strain evidence="2 3">FXJ1.1311</strain>
    </source>
</reference>
<dbReference type="EMBL" id="VOBR01000020">
    <property type="protein sequence ID" value="TWP48440.1"/>
    <property type="molecule type" value="Genomic_DNA"/>
</dbReference>
<proteinExistence type="predicted"/>
<evidence type="ECO:0000313" key="3">
    <source>
        <dbReference type="Proteomes" id="UP000316639"/>
    </source>
</evidence>
<feature type="transmembrane region" description="Helical" evidence="1">
    <location>
        <begin position="79"/>
        <end position="97"/>
    </location>
</feature>
<sequence length="130" mass="13967">MITETQVEAPRKSLRALRIIVALHTTCVLAQPALAGLYLSGVVDALFFHGRTGDTISVLGLAQLIAAIVFVWRGKGHKPALWAAIGIFLAEMVQMPLGIEGVVALHVPLGVSIVVGQILFTVWLFREGRS</sequence>
<protein>
    <submittedName>
        <fullName evidence="2">Uncharacterized protein</fullName>
    </submittedName>
</protein>
<organism evidence="2 3">
    <name type="scientific">Lentzea tibetensis</name>
    <dbReference type="NCBI Taxonomy" id="2591470"/>
    <lineage>
        <taxon>Bacteria</taxon>
        <taxon>Bacillati</taxon>
        <taxon>Actinomycetota</taxon>
        <taxon>Actinomycetes</taxon>
        <taxon>Pseudonocardiales</taxon>
        <taxon>Pseudonocardiaceae</taxon>
        <taxon>Lentzea</taxon>
    </lineage>
</organism>
<keyword evidence="3" id="KW-1185">Reference proteome</keyword>
<dbReference type="Proteomes" id="UP000316639">
    <property type="component" value="Unassembled WGS sequence"/>
</dbReference>